<dbReference type="Pfam" id="PF01549">
    <property type="entry name" value="ShK"/>
    <property type="match status" value="1"/>
</dbReference>
<gene>
    <name evidence="4" type="ORF">TTRE_0000054501</name>
</gene>
<evidence type="ECO:0000256" key="2">
    <source>
        <dbReference type="SAM" id="MobiDB-lite"/>
    </source>
</evidence>
<feature type="region of interest" description="Disordered" evidence="2">
    <location>
        <begin position="98"/>
        <end position="119"/>
    </location>
</feature>
<sequence length="252" mass="27513">MLVINDTTTNIPNGMLNNVVSEDNDLSREIMDAEVLKPHETVNISNEGSDIGETTLDEGSGQMEFVGGPSVGSAPNTEEVNAEVSANEEQLVALTTRRAETDTSVGTASSNSFHSALSSNNDEKNVRLTTLLPRPTDSATQSTGNNVGVPKLEHCLDGAAFCPFWAMMGECDRNPFWMKPNCQRSCRSCGMTVADVDKIDSPDSMMAEVLQDVLLQLSLMQKKNVKLTELMFRCIPDYYYGQQLSSSNVDDR</sequence>
<feature type="compositionally biased region" description="Low complexity" evidence="2">
    <location>
        <begin position="109"/>
        <end position="119"/>
    </location>
</feature>
<feature type="disulfide bond" evidence="1">
    <location>
        <begin position="155"/>
        <end position="189"/>
    </location>
</feature>
<dbReference type="SMART" id="SM00254">
    <property type="entry name" value="ShKT"/>
    <property type="match status" value="1"/>
</dbReference>
<name>A0A077YWX5_TRITR</name>
<feature type="domain" description="ShKT" evidence="3">
    <location>
        <begin position="155"/>
        <end position="189"/>
    </location>
</feature>
<dbReference type="STRING" id="36087.A0A077YWX5"/>
<proteinExistence type="predicted"/>
<dbReference type="EMBL" id="HG805818">
    <property type="protein sequence ID" value="CDW52286.1"/>
    <property type="molecule type" value="Genomic_DNA"/>
</dbReference>
<evidence type="ECO:0000256" key="1">
    <source>
        <dbReference type="PROSITE-ProRule" id="PRU01005"/>
    </source>
</evidence>
<evidence type="ECO:0000259" key="3">
    <source>
        <dbReference type="PROSITE" id="PS51670"/>
    </source>
</evidence>
<organism evidence="4 5">
    <name type="scientific">Trichuris trichiura</name>
    <name type="common">Whipworm</name>
    <name type="synonym">Trichocephalus trichiurus</name>
    <dbReference type="NCBI Taxonomy" id="36087"/>
    <lineage>
        <taxon>Eukaryota</taxon>
        <taxon>Metazoa</taxon>
        <taxon>Ecdysozoa</taxon>
        <taxon>Nematoda</taxon>
        <taxon>Enoplea</taxon>
        <taxon>Dorylaimia</taxon>
        <taxon>Trichinellida</taxon>
        <taxon>Trichuridae</taxon>
        <taxon>Trichuris</taxon>
    </lineage>
</organism>
<dbReference type="InterPro" id="IPR003582">
    <property type="entry name" value="ShKT_dom"/>
</dbReference>
<keyword evidence="1" id="KW-1015">Disulfide bond</keyword>
<dbReference type="Proteomes" id="UP000030665">
    <property type="component" value="Unassembled WGS sequence"/>
</dbReference>
<keyword evidence="5" id="KW-1185">Reference proteome</keyword>
<comment type="caution">
    <text evidence="1">Lacks conserved residue(s) required for the propagation of feature annotation.</text>
</comment>
<evidence type="ECO:0000313" key="4">
    <source>
        <dbReference type="EMBL" id="CDW52286.1"/>
    </source>
</evidence>
<dbReference type="OrthoDB" id="5920234at2759"/>
<protein>
    <submittedName>
        <fullName evidence="4">ShK domain containing protein</fullName>
    </submittedName>
</protein>
<evidence type="ECO:0000313" key="5">
    <source>
        <dbReference type="Proteomes" id="UP000030665"/>
    </source>
</evidence>
<dbReference type="AlphaFoldDB" id="A0A077YWX5"/>
<accession>A0A077YWX5</accession>
<reference evidence="4" key="2">
    <citation type="submission" date="2014-03" db="EMBL/GenBank/DDBJ databases">
        <title>The whipworm genome and dual-species transcriptomics of an intimate host-pathogen interaction.</title>
        <authorList>
            <person name="Foth B.J."/>
            <person name="Tsai I.J."/>
            <person name="Reid A.J."/>
            <person name="Bancroft A.J."/>
            <person name="Nichol S."/>
            <person name="Tracey A."/>
            <person name="Holroyd N."/>
            <person name="Cotton J.A."/>
            <person name="Stanley E.J."/>
            <person name="Zarowiecki M."/>
            <person name="Liu J.Z."/>
            <person name="Huckvale T."/>
            <person name="Cooper P.J."/>
            <person name="Grencis R.K."/>
            <person name="Berriman M."/>
        </authorList>
    </citation>
    <scope>NUCLEOTIDE SEQUENCE [LARGE SCALE GENOMIC DNA]</scope>
</reference>
<reference evidence="4" key="1">
    <citation type="submission" date="2014-01" db="EMBL/GenBank/DDBJ databases">
        <authorList>
            <person name="Aslett M."/>
        </authorList>
    </citation>
    <scope>NUCLEOTIDE SEQUENCE</scope>
</reference>
<dbReference type="PROSITE" id="PS51670">
    <property type="entry name" value="SHKT"/>
    <property type="match status" value="1"/>
</dbReference>